<organism evidence="1 2">
    <name type="scientific">Gordoniibacillus kamchatkensis</name>
    <dbReference type="NCBI Taxonomy" id="1590651"/>
    <lineage>
        <taxon>Bacteria</taxon>
        <taxon>Bacillati</taxon>
        <taxon>Bacillota</taxon>
        <taxon>Bacilli</taxon>
        <taxon>Bacillales</taxon>
        <taxon>Paenibacillaceae</taxon>
        <taxon>Gordoniibacillus</taxon>
    </lineage>
</organism>
<dbReference type="Gene3D" id="2.60.40.1080">
    <property type="match status" value="1"/>
</dbReference>
<sequence>MTLSQGQAVVAAKIAWSADGKTATLTLTSGSLATGDYTVALSGLDASTVKTGSTSFHYDSPAPAPEVTAAYVLPGVIDSGVTALAAGIDGVNQAAAENPAQSKLAKEIVITAKTADGEPVAMPGVIQSMVSSNPAVAKAGIDANHKGYVLGVKAGKATINLTFRALNGDTKQMNVPVEVKADPISVAKLEAGNTGVTVPVGTFNAFQQMKLTITDNYGTTYKSDSTRNEGQEYNFALGVLFTVSHILGDSSSSVGNVTVDPDGNVTIAGNVTSFDLKAVSPSGVEAWTAVTVEH</sequence>
<keyword evidence="2" id="KW-1185">Reference proteome</keyword>
<dbReference type="Proteomes" id="UP000031967">
    <property type="component" value="Unassembled WGS sequence"/>
</dbReference>
<dbReference type="RefSeq" id="WP_041049020.1">
    <property type="nucleotide sequence ID" value="NZ_JXAK01000033.1"/>
</dbReference>
<reference evidence="1 2" key="1">
    <citation type="submission" date="2014-12" db="EMBL/GenBank/DDBJ databases">
        <title>Draft genome sequence of Paenibacillus kamchatkensis strain B-2647.</title>
        <authorList>
            <person name="Karlyshev A.V."/>
            <person name="Kudryashova E.B."/>
        </authorList>
    </citation>
    <scope>NUCLEOTIDE SEQUENCE [LARGE SCALE GENOMIC DNA]</scope>
    <source>
        <strain evidence="1 2">VKM B-2647</strain>
    </source>
</reference>
<evidence type="ECO:0000313" key="2">
    <source>
        <dbReference type="Proteomes" id="UP000031967"/>
    </source>
</evidence>
<evidence type="ECO:0000313" key="1">
    <source>
        <dbReference type="EMBL" id="KIL39651.1"/>
    </source>
</evidence>
<dbReference type="EMBL" id="JXAK01000033">
    <property type="protein sequence ID" value="KIL39651.1"/>
    <property type="molecule type" value="Genomic_DNA"/>
</dbReference>
<proteinExistence type="predicted"/>
<comment type="caution">
    <text evidence="1">The sequence shown here is derived from an EMBL/GenBank/DDBJ whole genome shotgun (WGS) entry which is preliminary data.</text>
</comment>
<protein>
    <submittedName>
        <fullName evidence="1">Uncharacterized protein</fullName>
    </submittedName>
</protein>
<gene>
    <name evidence="1" type="ORF">SD70_18570</name>
</gene>
<name>A0ABR5AF90_9BACL</name>
<accession>A0ABR5AF90</accession>